<dbReference type="SUPFAM" id="SSF103473">
    <property type="entry name" value="MFS general substrate transporter"/>
    <property type="match status" value="1"/>
</dbReference>
<evidence type="ECO:0000256" key="6">
    <source>
        <dbReference type="ARBA" id="ARBA00023136"/>
    </source>
</evidence>
<feature type="transmembrane region" description="Helical" evidence="7">
    <location>
        <begin position="267"/>
        <end position="286"/>
    </location>
</feature>
<reference evidence="9" key="1">
    <citation type="submission" date="2022-10" db="EMBL/GenBank/DDBJ databases">
        <title>Rhodococcus sp.75.</title>
        <authorList>
            <person name="Sun M."/>
        </authorList>
    </citation>
    <scope>NUCLEOTIDE SEQUENCE</scope>
    <source>
        <strain evidence="9">75</strain>
    </source>
</reference>
<dbReference type="InterPro" id="IPR020846">
    <property type="entry name" value="MFS_dom"/>
</dbReference>
<keyword evidence="5 7" id="KW-1133">Transmembrane helix</keyword>
<feature type="domain" description="Major facilitator superfamily (MFS) profile" evidence="8">
    <location>
        <begin position="187"/>
        <end position="425"/>
    </location>
</feature>
<keyword evidence="3" id="KW-1003">Cell membrane</keyword>
<feature type="transmembrane region" description="Helical" evidence="7">
    <location>
        <begin position="379"/>
        <end position="403"/>
    </location>
</feature>
<dbReference type="InterPro" id="IPR036259">
    <property type="entry name" value="MFS_trans_sf"/>
</dbReference>
<feature type="transmembrane region" description="Helical" evidence="7">
    <location>
        <begin position="46"/>
        <end position="73"/>
    </location>
</feature>
<dbReference type="CDD" id="cd06173">
    <property type="entry name" value="MFS_MefA_like"/>
    <property type="match status" value="1"/>
</dbReference>
<evidence type="ECO:0000256" key="3">
    <source>
        <dbReference type="ARBA" id="ARBA00022475"/>
    </source>
</evidence>
<dbReference type="EMBL" id="CP110615">
    <property type="protein sequence ID" value="UZJ24205.1"/>
    <property type="molecule type" value="Genomic_DNA"/>
</dbReference>
<comment type="subcellular location">
    <subcellularLocation>
        <location evidence="1">Cell membrane</location>
        <topology evidence="1">Multi-pass membrane protein</topology>
    </subcellularLocation>
</comment>
<feature type="transmembrane region" description="Helical" evidence="7">
    <location>
        <begin position="168"/>
        <end position="197"/>
    </location>
</feature>
<feature type="transmembrane region" description="Helical" evidence="7">
    <location>
        <begin position="293"/>
        <end position="314"/>
    </location>
</feature>
<evidence type="ECO:0000256" key="5">
    <source>
        <dbReference type="ARBA" id="ARBA00022989"/>
    </source>
</evidence>
<sequence length="425" mass="43822">MSVATQARALRSETFASLRNPNYRLYVSGQAVSLVGTWMQTVAQSWLVLTLTGSGTALGLVVALQTLPVLLLGPYGGVVADRIDKRRLMIGLQSMMGVLALVLGLLTTTGTVQLWQVYVLAFLLGLNNCFENPARQSFVLEMVGPTDLRNAVSLNSVLVNAARAVGPAIAGIIIATGGTGVCFLLNAVSFAAVVFTLSRLDVSALNPSTPAPRGRGQLREGLSYVRHTPALGVPLLMMALVGCLTYEFQVVLPVMADQTFHGGSQTYGFMTGAMGVGAVVGGLYVAARGRTGIRTLVVTAAMFGLVVLLAAAAPVLWVELVALALVGAVSVGFLSTGNSTLQLTAAPHMRGRVMALWAVAFLGSTPIGGPIAGAVSEAFGARVGLGMGAVACLVAAAIGLLVLRNAARPEVDRPLADPAAQPATT</sequence>
<evidence type="ECO:0000313" key="9">
    <source>
        <dbReference type="EMBL" id="UZJ24205.1"/>
    </source>
</evidence>
<evidence type="ECO:0000256" key="1">
    <source>
        <dbReference type="ARBA" id="ARBA00004651"/>
    </source>
</evidence>
<dbReference type="PANTHER" id="PTHR23513">
    <property type="entry name" value="INTEGRAL MEMBRANE EFFLUX PROTEIN-RELATED"/>
    <property type="match status" value="1"/>
</dbReference>
<dbReference type="PANTHER" id="PTHR23513:SF11">
    <property type="entry name" value="STAPHYLOFERRIN A TRANSPORTER"/>
    <property type="match status" value="1"/>
</dbReference>
<evidence type="ECO:0000256" key="2">
    <source>
        <dbReference type="ARBA" id="ARBA00022448"/>
    </source>
</evidence>
<gene>
    <name evidence="9" type="ORF">RHODO2019_13720</name>
</gene>
<dbReference type="Gene3D" id="1.20.1250.20">
    <property type="entry name" value="MFS general substrate transporter like domains"/>
    <property type="match status" value="1"/>
</dbReference>
<evidence type="ECO:0000313" key="10">
    <source>
        <dbReference type="Proteomes" id="UP001164965"/>
    </source>
</evidence>
<feature type="transmembrane region" description="Helical" evidence="7">
    <location>
        <begin position="320"/>
        <end position="341"/>
    </location>
</feature>
<keyword evidence="6 7" id="KW-0472">Membrane</keyword>
<feature type="transmembrane region" description="Helical" evidence="7">
    <location>
        <begin position="235"/>
        <end position="255"/>
    </location>
</feature>
<proteinExistence type="predicted"/>
<accession>A0ABY6NXT4</accession>
<evidence type="ECO:0000259" key="8">
    <source>
        <dbReference type="PROSITE" id="PS50850"/>
    </source>
</evidence>
<dbReference type="InterPro" id="IPR010290">
    <property type="entry name" value="TM_effector"/>
</dbReference>
<name>A0ABY6NXT4_9NOCA</name>
<dbReference type="PROSITE" id="PS50850">
    <property type="entry name" value="MFS"/>
    <property type="match status" value="1"/>
</dbReference>
<evidence type="ECO:0000256" key="7">
    <source>
        <dbReference type="SAM" id="Phobius"/>
    </source>
</evidence>
<protein>
    <submittedName>
        <fullName evidence="9">MFS transporter</fullName>
    </submittedName>
</protein>
<dbReference type="Proteomes" id="UP001164965">
    <property type="component" value="Chromosome"/>
</dbReference>
<feature type="transmembrane region" description="Helical" evidence="7">
    <location>
        <begin position="353"/>
        <end position="373"/>
    </location>
</feature>
<organism evidence="9 10">
    <name type="scientific">Rhodococcus antarcticus</name>
    <dbReference type="NCBI Taxonomy" id="2987751"/>
    <lineage>
        <taxon>Bacteria</taxon>
        <taxon>Bacillati</taxon>
        <taxon>Actinomycetota</taxon>
        <taxon>Actinomycetes</taxon>
        <taxon>Mycobacteriales</taxon>
        <taxon>Nocardiaceae</taxon>
        <taxon>Rhodococcus</taxon>
    </lineage>
</organism>
<keyword evidence="10" id="KW-1185">Reference proteome</keyword>
<dbReference type="RefSeq" id="WP_265382312.1">
    <property type="nucleotide sequence ID" value="NZ_CP110615.1"/>
</dbReference>
<keyword evidence="2" id="KW-0813">Transport</keyword>
<keyword evidence="4 7" id="KW-0812">Transmembrane</keyword>
<evidence type="ECO:0000256" key="4">
    <source>
        <dbReference type="ARBA" id="ARBA00022692"/>
    </source>
</evidence>
<dbReference type="Pfam" id="PF05977">
    <property type="entry name" value="MFS_3"/>
    <property type="match status" value="1"/>
</dbReference>
<feature type="transmembrane region" description="Helical" evidence="7">
    <location>
        <begin position="94"/>
        <end position="118"/>
    </location>
</feature>